<dbReference type="AlphaFoldDB" id="D6CR54"/>
<accession>D6CR54</accession>
<keyword evidence="1" id="KW-0732">Signal</keyword>
<evidence type="ECO:0000256" key="1">
    <source>
        <dbReference type="SAM" id="SignalP"/>
    </source>
</evidence>
<dbReference type="EMBL" id="CTRI01000003">
    <property type="protein sequence ID" value="CQR27595.1"/>
    <property type="molecule type" value="Genomic_DNA"/>
</dbReference>
<feature type="chain" id="PRO_5003082292" description="Late embryogenesis abundant protein LEA-2 subgroup domain-containing protein" evidence="1">
    <location>
        <begin position="31"/>
        <end position="159"/>
    </location>
</feature>
<dbReference type="InterPro" id="IPR004864">
    <property type="entry name" value="LEA_2"/>
</dbReference>
<evidence type="ECO:0000313" key="4">
    <source>
        <dbReference type="EMBL" id="CQR27595.1"/>
    </source>
</evidence>
<feature type="domain" description="Late embryogenesis abundant protein LEA-2 subgroup" evidence="2">
    <location>
        <begin position="59"/>
        <end position="152"/>
    </location>
</feature>
<name>D6CR54_THIA3</name>
<feature type="signal peptide" evidence="1">
    <location>
        <begin position="1"/>
        <end position="30"/>
    </location>
</feature>
<protein>
    <recommendedName>
        <fullName evidence="2">Late embryogenesis abundant protein LEA-2 subgroup domain-containing protein</fullName>
    </recommendedName>
</protein>
<dbReference type="Gene3D" id="2.60.40.1820">
    <property type="match status" value="1"/>
</dbReference>
<dbReference type="SUPFAM" id="SSF117070">
    <property type="entry name" value="LEA14-like"/>
    <property type="match status" value="1"/>
</dbReference>
<keyword evidence="6" id="KW-1185">Reference proteome</keyword>
<sequence length="159" mass="16707">MVLRLIKNWRGLLPALLCAAALFASPPSEAQQTAVAPQVSIRSVDSIALQGTTAILDLTLSIRNTGGLALPLQKLRFQIQFNGLDVAQGVSTAPVTIAAQQQAQVPVQVEVNSATLLSLIATLPSDGTVRYVIQGTAEIGQTMLQIPFTHSGAVQLALQ</sequence>
<organism evidence="3 5">
    <name type="scientific">Thiomonas arsenitoxydans (strain DSM 22701 / CIP 110005 / 3As)</name>
    <dbReference type="NCBI Taxonomy" id="426114"/>
    <lineage>
        <taxon>Bacteria</taxon>
        <taxon>Pseudomonadati</taxon>
        <taxon>Pseudomonadota</taxon>
        <taxon>Betaproteobacteria</taxon>
        <taxon>Burkholderiales</taxon>
        <taxon>Thiomonas</taxon>
    </lineage>
</organism>
<evidence type="ECO:0000313" key="5">
    <source>
        <dbReference type="Proteomes" id="UP000002372"/>
    </source>
</evidence>
<dbReference type="Pfam" id="PF03168">
    <property type="entry name" value="LEA_2"/>
    <property type="match status" value="1"/>
</dbReference>
<evidence type="ECO:0000259" key="2">
    <source>
        <dbReference type="Pfam" id="PF03168"/>
    </source>
</evidence>
<dbReference type="HOGENOM" id="CLU_1659931_0_0_4"/>
<dbReference type="Proteomes" id="UP000002372">
    <property type="component" value="Chromosome"/>
</dbReference>
<reference evidence="4 6" key="4">
    <citation type="submission" date="2015-03" db="EMBL/GenBank/DDBJ databases">
        <authorList>
            <person name="Regsiter A."/>
            <person name="william w."/>
        </authorList>
    </citation>
    <scope>NUCLEOTIDE SEQUENCE [LARGE SCALE GENOMIC DNA]</scope>
    <source>
        <strain evidence="4 6">CB1</strain>
    </source>
</reference>
<proteinExistence type="predicted"/>
<reference evidence="3" key="3">
    <citation type="submission" date="2010-07" db="EMBL/GenBank/DDBJ databases">
        <authorList>
            <person name="Genoscope - CEA"/>
        </authorList>
    </citation>
    <scope>NUCLEOTIDE SEQUENCE</scope>
    <source>
        <strain evidence="3">3As</strain>
    </source>
</reference>
<evidence type="ECO:0000313" key="3">
    <source>
        <dbReference type="EMBL" id="CAZ87095.1"/>
    </source>
</evidence>
<evidence type="ECO:0000313" key="6">
    <source>
        <dbReference type="Proteomes" id="UP000078599"/>
    </source>
</evidence>
<dbReference type="KEGG" id="thi:THI_0345"/>
<reference key="1">
    <citation type="submission" date="2009-07" db="EMBL/GenBank/DDBJ databases">
        <authorList>
            <person name="Genoscope - CEA"/>
        </authorList>
    </citation>
    <scope>NUCLEOTIDE SEQUENCE</scope>
    <source>
        <strain>3As</strain>
    </source>
</reference>
<reference evidence="5" key="2">
    <citation type="journal article" date="2010" name="PLoS Genet.">
        <title>Structure, function, and evolution of the Thiomonas spp. genome.</title>
        <authorList>
            <person name="Arsene-Ploetze F."/>
            <person name="Koechler S."/>
            <person name="Marchal M."/>
            <person name="Coppee J.Y."/>
            <person name="Chandler M."/>
            <person name="Bonnefoy V."/>
            <person name="Brochier-Armanet C."/>
            <person name="Barakat M."/>
            <person name="Barbe V."/>
            <person name="Battaglia-Brunet F."/>
            <person name="Bruneel O."/>
            <person name="Bryan C.G."/>
            <person name="Cleiss-Arnold J."/>
            <person name="Cruveiller S."/>
            <person name="Erhardt M."/>
            <person name="Heinrich-Salmeron A."/>
            <person name="Hommais F."/>
            <person name="Joulian C."/>
            <person name="Krin E."/>
            <person name="Lieutaud A."/>
            <person name="Lievremont D."/>
            <person name="Michel C."/>
            <person name="Muller D."/>
            <person name="Ortet P."/>
            <person name="Proux C."/>
            <person name="Siguier P."/>
            <person name="Roche D."/>
            <person name="Rouy Z."/>
            <person name="Salvignol G."/>
            <person name="Slyemi D."/>
            <person name="Talla E."/>
            <person name="Weiss S."/>
            <person name="Weissenbach J."/>
            <person name="Medigue C."/>
            <person name="Bertin P.N."/>
        </authorList>
    </citation>
    <scope>NUCLEOTIDE SEQUENCE [LARGE SCALE GENOMIC DNA]</scope>
    <source>
        <strain evidence="5">DSM 22701 / CIP 110005 / 3As</strain>
    </source>
</reference>
<dbReference type="EMBL" id="FP475956">
    <property type="protein sequence ID" value="CAZ87095.1"/>
    <property type="molecule type" value="Genomic_DNA"/>
</dbReference>
<gene>
    <name evidence="3" type="ordered locus">THI_0345</name>
    <name evidence="4" type="ORF">THICB1_110107</name>
</gene>
<dbReference type="Proteomes" id="UP000078599">
    <property type="component" value="Unassembled WGS sequence"/>
</dbReference>